<gene>
    <name evidence="2" type="ORF">AVEN_162351_1</name>
</gene>
<organism evidence="2 3">
    <name type="scientific">Araneus ventricosus</name>
    <name type="common">Orbweaver spider</name>
    <name type="synonym">Epeira ventricosa</name>
    <dbReference type="NCBI Taxonomy" id="182803"/>
    <lineage>
        <taxon>Eukaryota</taxon>
        <taxon>Metazoa</taxon>
        <taxon>Ecdysozoa</taxon>
        <taxon>Arthropoda</taxon>
        <taxon>Chelicerata</taxon>
        <taxon>Arachnida</taxon>
        <taxon>Araneae</taxon>
        <taxon>Araneomorphae</taxon>
        <taxon>Entelegynae</taxon>
        <taxon>Araneoidea</taxon>
        <taxon>Araneidae</taxon>
        <taxon>Araneus</taxon>
    </lineage>
</organism>
<keyword evidence="3" id="KW-1185">Reference proteome</keyword>
<dbReference type="Proteomes" id="UP000499080">
    <property type="component" value="Unassembled WGS sequence"/>
</dbReference>
<name>A0A4Y2N4V8_ARAVE</name>
<sequence>MDSSKHFTVADSSQNGNLHDYSEVEKNNTSLLKVDLATIKGKVISKKRDVKECSSIKNNLAPHRKKDIISMKRSIVEESGSIKKISAPHVNDAISMKRSLFEDEKESGLVPATSEITSEPQLKRNVLSFKCKECCFNSLIMSHDCEIPLEFKYETPDKIIIFKPVE</sequence>
<reference evidence="2 3" key="1">
    <citation type="journal article" date="2019" name="Sci. Rep.">
        <title>Orb-weaving spider Araneus ventricosus genome elucidates the spidroin gene catalogue.</title>
        <authorList>
            <person name="Kono N."/>
            <person name="Nakamura H."/>
            <person name="Ohtoshi R."/>
            <person name="Moran D.A.P."/>
            <person name="Shinohara A."/>
            <person name="Yoshida Y."/>
            <person name="Fujiwara M."/>
            <person name="Mori M."/>
            <person name="Tomita M."/>
            <person name="Arakawa K."/>
        </authorList>
    </citation>
    <scope>NUCLEOTIDE SEQUENCE [LARGE SCALE GENOMIC DNA]</scope>
</reference>
<evidence type="ECO:0000256" key="1">
    <source>
        <dbReference type="SAM" id="MobiDB-lite"/>
    </source>
</evidence>
<evidence type="ECO:0000313" key="3">
    <source>
        <dbReference type="Proteomes" id="UP000499080"/>
    </source>
</evidence>
<dbReference type="AlphaFoldDB" id="A0A4Y2N4V8"/>
<comment type="caution">
    <text evidence="2">The sequence shown here is derived from an EMBL/GenBank/DDBJ whole genome shotgun (WGS) entry which is preliminary data.</text>
</comment>
<dbReference type="EMBL" id="BGPR01008415">
    <property type="protein sequence ID" value="GBN33679.1"/>
    <property type="molecule type" value="Genomic_DNA"/>
</dbReference>
<evidence type="ECO:0000313" key="2">
    <source>
        <dbReference type="EMBL" id="GBN33679.1"/>
    </source>
</evidence>
<accession>A0A4Y2N4V8</accession>
<feature type="region of interest" description="Disordered" evidence="1">
    <location>
        <begin position="1"/>
        <end position="20"/>
    </location>
</feature>
<proteinExistence type="predicted"/>
<protein>
    <submittedName>
        <fullName evidence="2">Uncharacterized protein</fullName>
    </submittedName>
</protein>